<dbReference type="EMBL" id="CP040058">
    <property type="protein sequence ID" value="QCP36118.1"/>
    <property type="molecule type" value="Genomic_DNA"/>
</dbReference>
<evidence type="ECO:0000313" key="2">
    <source>
        <dbReference type="Proteomes" id="UP000298653"/>
    </source>
</evidence>
<dbReference type="KEGG" id="arf:AR1Y2_2664"/>
<protein>
    <submittedName>
        <fullName evidence="1">Uncharacterized protein</fullName>
    </submittedName>
</protein>
<dbReference type="RefSeq" id="WP_282432086.1">
    <property type="nucleotide sequence ID" value="NZ_CP040058.1"/>
</dbReference>
<dbReference type="AlphaFoldDB" id="A0A4P8IEC3"/>
<accession>A0A4P8IEC3</accession>
<gene>
    <name evidence="1" type="ORF">AR1Y2_2664</name>
</gene>
<evidence type="ECO:0000313" key="1">
    <source>
        <dbReference type="EMBL" id="QCP36118.1"/>
    </source>
</evidence>
<reference evidence="1 2" key="1">
    <citation type="submission" date="2019-05" db="EMBL/GenBank/DDBJ databases">
        <title>Complete genome sequencing of Anaerostipes rhamnosivorans.</title>
        <authorList>
            <person name="Bui T.P.N."/>
            <person name="de Vos W.M."/>
        </authorList>
    </citation>
    <scope>NUCLEOTIDE SEQUENCE [LARGE SCALE GENOMIC DNA]</scope>
    <source>
        <strain evidence="1 2">1y2</strain>
    </source>
</reference>
<name>A0A4P8IEC3_9FIRM</name>
<sequence length="43" mass="5011">MEEMTRLELLTLLYSIQALMDTGNTEKAKEIIEKVIKEAEKQQ</sequence>
<proteinExistence type="predicted"/>
<dbReference type="Proteomes" id="UP000298653">
    <property type="component" value="Chromosome"/>
</dbReference>
<organism evidence="1 2">
    <name type="scientific">Anaerostipes rhamnosivorans</name>
    <dbReference type="NCBI Taxonomy" id="1229621"/>
    <lineage>
        <taxon>Bacteria</taxon>
        <taxon>Bacillati</taxon>
        <taxon>Bacillota</taxon>
        <taxon>Clostridia</taxon>
        <taxon>Lachnospirales</taxon>
        <taxon>Lachnospiraceae</taxon>
        <taxon>Anaerostipes</taxon>
    </lineage>
</organism>
<keyword evidence="2" id="KW-1185">Reference proteome</keyword>